<evidence type="ECO:0000313" key="3">
    <source>
        <dbReference type="EMBL" id="KAJ7731498.1"/>
    </source>
</evidence>
<accession>A0AAD7I115</accession>
<keyword evidence="1" id="KW-0812">Transmembrane</keyword>
<gene>
    <name evidence="3" type="ORF">B0H16DRAFT_1733249</name>
</gene>
<keyword evidence="1" id="KW-0472">Membrane</keyword>
<protein>
    <submittedName>
        <fullName evidence="3">Uncharacterized protein</fullName>
    </submittedName>
</protein>
<evidence type="ECO:0000313" key="4">
    <source>
        <dbReference type="Proteomes" id="UP001215598"/>
    </source>
</evidence>
<feature type="chain" id="PRO_5042006650" evidence="2">
    <location>
        <begin position="20"/>
        <end position="90"/>
    </location>
</feature>
<sequence length="90" mass="9862">MQFFKLVAFVSAIVMGGAATALSETGAMMKRSVSDIDCFTPLDSPLIFLTFWVVLVSNLESSVRLIVTISPWPIDRREWVTLLAALGLAQ</sequence>
<evidence type="ECO:0000256" key="2">
    <source>
        <dbReference type="SAM" id="SignalP"/>
    </source>
</evidence>
<reference evidence="3" key="1">
    <citation type="submission" date="2023-03" db="EMBL/GenBank/DDBJ databases">
        <title>Massive genome expansion in bonnet fungi (Mycena s.s.) driven by repeated elements and novel gene families across ecological guilds.</title>
        <authorList>
            <consortium name="Lawrence Berkeley National Laboratory"/>
            <person name="Harder C.B."/>
            <person name="Miyauchi S."/>
            <person name="Viragh M."/>
            <person name="Kuo A."/>
            <person name="Thoen E."/>
            <person name="Andreopoulos B."/>
            <person name="Lu D."/>
            <person name="Skrede I."/>
            <person name="Drula E."/>
            <person name="Henrissat B."/>
            <person name="Morin E."/>
            <person name="Kohler A."/>
            <person name="Barry K."/>
            <person name="LaButti K."/>
            <person name="Morin E."/>
            <person name="Salamov A."/>
            <person name="Lipzen A."/>
            <person name="Mereny Z."/>
            <person name="Hegedus B."/>
            <person name="Baldrian P."/>
            <person name="Stursova M."/>
            <person name="Weitz H."/>
            <person name="Taylor A."/>
            <person name="Grigoriev I.V."/>
            <person name="Nagy L.G."/>
            <person name="Martin F."/>
            <person name="Kauserud H."/>
        </authorList>
    </citation>
    <scope>NUCLEOTIDE SEQUENCE</scope>
    <source>
        <strain evidence="3">CBHHK182m</strain>
    </source>
</reference>
<dbReference type="Proteomes" id="UP001215598">
    <property type="component" value="Unassembled WGS sequence"/>
</dbReference>
<dbReference type="AlphaFoldDB" id="A0AAD7I115"/>
<comment type="caution">
    <text evidence="3">The sequence shown here is derived from an EMBL/GenBank/DDBJ whole genome shotgun (WGS) entry which is preliminary data.</text>
</comment>
<dbReference type="EMBL" id="JARKIB010000152">
    <property type="protein sequence ID" value="KAJ7731498.1"/>
    <property type="molecule type" value="Genomic_DNA"/>
</dbReference>
<proteinExistence type="predicted"/>
<keyword evidence="4" id="KW-1185">Reference proteome</keyword>
<feature type="signal peptide" evidence="2">
    <location>
        <begin position="1"/>
        <end position="19"/>
    </location>
</feature>
<feature type="transmembrane region" description="Helical" evidence="1">
    <location>
        <begin position="47"/>
        <end position="67"/>
    </location>
</feature>
<organism evidence="3 4">
    <name type="scientific">Mycena metata</name>
    <dbReference type="NCBI Taxonomy" id="1033252"/>
    <lineage>
        <taxon>Eukaryota</taxon>
        <taxon>Fungi</taxon>
        <taxon>Dikarya</taxon>
        <taxon>Basidiomycota</taxon>
        <taxon>Agaricomycotina</taxon>
        <taxon>Agaricomycetes</taxon>
        <taxon>Agaricomycetidae</taxon>
        <taxon>Agaricales</taxon>
        <taxon>Marasmiineae</taxon>
        <taxon>Mycenaceae</taxon>
        <taxon>Mycena</taxon>
    </lineage>
</organism>
<keyword evidence="1" id="KW-1133">Transmembrane helix</keyword>
<name>A0AAD7I115_9AGAR</name>
<keyword evidence="2" id="KW-0732">Signal</keyword>
<evidence type="ECO:0000256" key="1">
    <source>
        <dbReference type="SAM" id="Phobius"/>
    </source>
</evidence>